<comment type="caution">
    <text evidence="2">The sequence shown here is derived from an EMBL/GenBank/DDBJ whole genome shotgun (WGS) entry which is preliminary data.</text>
</comment>
<reference evidence="2" key="1">
    <citation type="submission" date="2023-05" db="EMBL/GenBank/DDBJ databases">
        <authorList>
            <person name="Stuckert A."/>
        </authorList>
    </citation>
    <scope>NUCLEOTIDE SEQUENCE</scope>
</reference>
<evidence type="ECO:0000313" key="2">
    <source>
        <dbReference type="EMBL" id="CAI9594987.1"/>
    </source>
</evidence>
<feature type="chain" id="PRO_5046216085" evidence="1">
    <location>
        <begin position="19"/>
        <end position="57"/>
    </location>
</feature>
<name>A0ABN9FDE2_9NEOB</name>
<sequence length="57" mass="6211">QSPVAVCFTPLYLTLCIALGDVRFGCICSATETHSVKLIMHCCCDNLKATQCLKVFT</sequence>
<gene>
    <name evidence="2" type="ORF">SPARVUS_LOCUS11817818</name>
</gene>
<accession>A0ABN9FDE2</accession>
<feature type="signal peptide" evidence="1">
    <location>
        <begin position="1"/>
        <end position="18"/>
    </location>
</feature>
<protein>
    <submittedName>
        <fullName evidence="2">Uncharacterized protein</fullName>
    </submittedName>
</protein>
<proteinExistence type="predicted"/>
<keyword evidence="3" id="KW-1185">Reference proteome</keyword>
<dbReference type="Proteomes" id="UP001162483">
    <property type="component" value="Unassembled WGS sequence"/>
</dbReference>
<dbReference type="EMBL" id="CATNWA010016733">
    <property type="protein sequence ID" value="CAI9594987.1"/>
    <property type="molecule type" value="Genomic_DNA"/>
</dbReference>
<feature type="non-terminal residue" evidence="2">
    <location>
        <position position="1"/>
    </location>
</feature>
<evidence type="ECO:0000256" key="1">
    <source>
        <dbReference type="SAM" id="SignalP"/>
    </source>
</evidence>
<keyword evidence="1" id="KW-0732">Signal</keyword>
<organism evidence="2 3">
    <name type="scientific">Staurois parvus</name>
    <dbReference type="NCBI Taxonomy" id="386267"/>
    <lineage>
        <taxon>Eukaryota</taxon>
        <taxon>Metazoa</taxon>
        <taxon>Chordata</taxon>
        <taxon>Craniata</taxon>
        <taxon>Vertebrata</taxon>
        <taxon>Euteleostomi</taxon>
        <taxon>Amphibia</taxon>
        <taxon>Batrachia</taxon>
        <taxon>Anura</taxon>
        <taxon>Neobatrachia</taxon>
        <taxon>Ranoidea</taxon>
        <taxon>Ranidae</taxon>
        <taxon>Staurois</taxon>
    </lineage>
</organism>
<evidence type="ECO:0000313" key="3">
    <source>
        <dbReference type="Proteomes" id="UP001162483"/>
    </source>
</evidence>